<comment type="caution">
    <text evidence="3">The sequence shown here is derived from an EMBL/GenBank/DDBJ whole genome shotgun (WGS) entry which is preliminary data.</text>
</comment>
<name>A0A9D0Z3R2_9FIRM</name>
<dbReference type="InterPro" id="IPR029033">
    <property type="entry name" value="His_PPase_superfam"/>
</dbReference>
<dbReference type="Proteomes" id="UP000886796">
    <property type="component" value="Unassembled WGS sequence"/>
</dbReference>
<evidence type="ECO:0000313" key="4">
    <source>
        <dbReference type="Proteomes" id="UP000886796"/>
    </source>
</evidence>
<dbReference type="Gene3D" id="3.40.50.1240">
    <property type="entry name" value="Phosphoglycerate mutase-like"/>
    <property type="match status" value="1"/>
</dbReference>
<feature type="binding site" evidence="2">
    <location>
        <begin position="8"/>
        <end position="15"/>
    </location>
    <ligand>
        <name>substrate</name>
    </ligand>
</feature>
<dbReference type="EMBL" id="DVFK01000083">
    <property type="protein sequence ID" value="HIQ68026.1"/>
    <property type="molecule type" value="Genomic_DNA"/>
</dbReference>
<accession>A0A9D0Z3R2</accession>
<dbReference type="SUPFAM" id="SSF55729">
    <property type="entry name" value="Acyl-CoA N-acyltransferases (Nat)"/>
    <property type="match status" value="1"/>
</dbReference>
<dbReference type="AlphaFoldDB" id="A0A9D0Z3R2"/>
<dbReference type="PANTHER" id="PTHR48100:SF1">
    <property type="entry name" value="HISTIDINE PHOSPHATASE FAMILY PROTEIN-RELATED"/>
    <property type="match status" value="1"/>
</dbReference>
<dbReference type="CDD" id="cd07067">
    <property type="entry name" value="HP_PGM_like"/>
    <property type="match status" value="1"/>
</dbReference>
<organism evidence="3 4">
    <name type="scientific">Candidatus Faecousia excrementigallinarum</name>
    <dbReference type="NCBI Taxonomy" id="2840806"/>
    <lineage>
        <taxon>Bacteria</taxon>
        <taxon>Bacillati</taxon>
        <taxon>Bacillota</taxon>
        <taxon>Clostridia</taxon>
        <taxon>Eubacteriales</taxon>
        <taxon>Oscillospiraceae</taxon>
        <taxon>Faecousia</taxon>
    </lineage>
</organism>
<evidence type="ECO:0000313" key="3">
    <source>
        <dbReference type="EMBL" id="HIQ68026.1"/>
    </source>
</evidence>
<protein>
    <submittedName>
        <fullName evidence="3">Histidine phosphatase family protein</fullName>
    </submittedName>
</protein>
<dbReference type="InterPro" id="IPR013078">
    <property type="entry name" value="His_Pase_superF_clade-1"/>
</dbReference>
<reference evidence="3" key="1">
    <citation type="submission" date="2020-10" db="EMBL/GenBank/DDBJ databases">
        <authorList>
            <person name="Gilroy R."/>
        </authorList>
    </citation>
    <scope>NUCLEOTIDE SEQUENCE</scope>
    <source>
        <strain evidence="3">13361</strain>
    </source>
</reference>
<reference evidence="3" key="2">
    <citation type="journal article" date="2021" name="PeerJ">
        <title>Extensive microbial diversity within the chicken gut microbiome revealed by metagenomics and culture.</title>
        <authorList>
            <person name="Gilroy R."/>
            <person name="Ravi A."/>
            <person name="Getino M."/>
            <person name="Pursley I."/>
            <person name="Horton D.L."/>
            <person name="Alikhan N.F."/>
            <person name="Baker D."/>
            <person name="Gharbi K."/>
            <person name="Hall N."/>
            <person name="Watson M."/>
            <person name="Adriaenssens E.M."/>
            <person name="Foster-Nyarko E."/>
            <person name="Jarju S."/>
            <person name="Secka A."/>
            <person name="Antonio M."/>
            <person name="Oren A."/>
            <person name="Chaudhuri R.R."/>
            <person name="La Ragione R."/>
            <person name="Hildebrand F."/>
            <person name="Pallen M.J."/>
        </authorList>
    </citation>
    <scope>NUCLEOTIDE SEQUENCE</scope>
    <source>
        <strain evidence="3">13361</strain>
    </source>
</reference>
<dbReference type="GO" id="GO:0005737">
    <property type="term" value="C:cytoplasm"/>
    <property type="evidence" value="ECO:0007669"/>
    <property type="project" value="TreeGrafter"/>
</dbReference>
<dbReference type="PANTHER" id="PTHR48100">
    <property type="entry name" value="BROAD-SPECIFICITY PHOSPHATASE YOR283W-RELATED"/>
    <property type="match status" value="1"/>
</dbReference>
<gene>
    <name evidence="3" type="ORF">IAB74_05925</name>
</gene>
<dbReference type="InterPro" id="IPR050275">
    <property type="entry name" value="PGM_Phosphatase"/>
</dbReference>
<evidence type="ECO:0000256" key="2">
    <source>
        <dbReference type="PIRSR" id="PIRSR613078-2"/>
    </source>
</evidence>
<dbReference type="GO" id="GO:0016791">
    <property type="term" value="F:phosphatase activity"/>
    <property type="evidence" value="ECO:0007669"/>
    <property type="project" value="TreeGrafter"/>
</dbReference>
<dbReference type="SUPFAM" id="SSF53254">
    <property type="entry name" value="Phosphoglycerate mutase-like"/>
    <property type="match status" value="1"/>
</dbReference>
<feature type="binding site" evidence="2">
    <location>
        <position position="58"/>
    </location>
    <ligand>
        <name>substrate</name>
    </ligand>
</feature>
<dbReference type="InterPro" id="IPR016181">
    <property type="entry name" value="Acyl_CoA_acyltransferase"/>
</dbReference>
<feature type="active site" description="Tele-phosphohistidine intermediate" evidence="1">
    <location>
        <position position="9"/>
    </location>
</feature>
<proteinExistence type="predicted"/>
<dbReference type="Pfam" id="PF00300">
    <property type="entry name" value="His_Phos_1"/>
    <property type="match status" value="1"/>
</dbReference>
<feature type="active site" description="Proton donor/acceptor" evidence="1">
    <location>
        <position position="82"/>
    </location>
</feature>
<evidence type="ECO:0000256" key="1">
    <source>
        <dbReference type="PIRSR" id="PIRSR613078-1"/>
    </source>
</evidence>
<sequence>MTKIYLVRHAEAEGNVFRRFHGWFNGQLTPRGLEQVEYLRKRFADIPVDAVYASDLMRTCQTAQSIYVPKNLPLHRDARFRERCVGIWEDLPYGYLDNYHGERMKQFSRDPVHWWVPGAETFEACTSRFLEGLKEIAGENPGKTVAVFSHGSVIQAVLMELFFQRDPKAVPLSDNTGVSLLHYENGSFSYEYLGDNSHLPEELSTFALQAWWRKTDNRKEANLYFVPLDAETALPEELSIPQGEWVMLGILRGKPVGAVATLAPQGKLGIVSGITLLPQMEGRYYADQLLGCAISHFRHLGCTQIRLLEGTYPDGVDQRYWFDADRTCTIPTGTV</sequence>
<dbReference type="SMART" id="SM00855">
    <property type="entry name" value="PGAM"/>
    <property type="match status" value="1"/>
</dbReference>